<dbReference type="InterPro" id="IPR015927">
    <property type="entry name" value="Peptidase_S24_S26A/B/C"/>
</dbReference>
<dbReference type="InterPro" id="IPR039418">
    <property type="entry name" value="LexA-like"/>
</dbReference>
<keyword evidence="2" id="KW-0238">DNA-binding</keyword>
<evidence type="ECO:0000256" key="2">
    <source>
        <dbReference type="ARBA" id="ARBA00023125"/>
    </source>
</evidence>
<dbReference type="CDD" id="cd00093">
    <property type="entry name" value="HTH_XRE"/>
    <property type="match status" value="1"/>
</dbReference>
<evidence type="ECO:0000256" key="3">
    <source>
        <dbReference type="ARBA" id="ARBA00023163"/>
    </source>
</evidence>
<dbReference type="SUPFAM" id="SSF47413">
    <property type="entry name" value="lambda repressor-like DNA-binding domains"/>
    <property type="match status" value="1"/>
</dbReference>
<dbReference type="SUPFAM" id="SSF51306">
    <property type="entry name" value="LexA/Signal peptidase"/>
    <property type="match status" value="1"/>
</dbReference>
<comment type="caution">
    <text evidence="5">The sequence shown here is derived from an EMBL/GenBank/DDBJ whole genome shotgun (WGS) entry which is preliminary data.</text>
</comment>
<evidence type="ECO:0000313" key="6">
    <source>
        <dbReference type="Proteomes" id="UP000263486"/>
    </source>
</evidence>
<keyword evidence="1" id="KW-0805">Transcription regulation</keyword>
<dbReference type="InterPro" id="IPR036286">
    <property type="entry name" value="LexA/Signal_pep-like_sf"/>
</dbReference>
<accession>A0ABX9KJ83</accession>
<dbReference type="PROSITE" id="PS50943">
    <property type="entry name" value="HTH_CROC1"/>
    <property type="match status" value="1"/>
</dbReference>
<name>A0ABX9KJ83_9FUSO</name>
<dbReference type="SMART" id="SM00530">
    <property type="entry name" value="HTH_XRE"/>
    <property type="match status" value="1"/>
</dbReference>
<dbReference type="PANTHER" id="PTHR40661">
    <property type="match status" value="1"/>
</dbReference>
<dbReference type="Gene3D" id="2.10.109.10">
    <property type="entry name" value="Umud Fragment, subunit A"/>
    <property type="match status" value="1"/>
</dbReference>
<feature type="domain" description="HTH cro/C1-type" evidence="4">
    <location>
        <begin position="18"/>
        <end position="73"/>
    </location>
</feature>
<dbReference type="Proteomes" id="UP000263486">
    <property type="component" value="Unassembled WGS sequence"/>
</dbReference>
<dbReference type="PANTHER" id="PTHR40661:SF3">
    <property type="entry name" value="FELS-1 PROPHAGE TRANSCRIPTIONAL REGULATOR"/>
    <property type="match status" value="1"/>
</dbReference>
<sequence>MNKYVVNSEKRKKLGEYIKKIREQKKLGMNQLSIKISVTNSLISKLENGLTQKISPFLLKEIAKGLRVDYKELYKIVGYLEEDDCLPEGNLDLECNFKKIPLYDSISAGVGLEDLENEDIDFITVPDIKQFSGDVVAIKVSGDSMEYTIENRSIVFIRKDVEVPNKKVGAFIHNNKALLKRYICLDEHCFLRSDNRDYPDIEIKKNDEFVVVGRFIGQLNEEE</sequence>
<dbReference type="Gene3D" id="1.10.260.40">
    <property type="entry name" value="lambda repressor-like DNA-binding domains"/>
    <property type="match status" value="1"/>
</dbReference>
<organism evidence="5 6">
    <name type="scientific">Psychrilyobacter piezotolerans</name>
    <dbReference type="NCBI Taxonomy" id="2293438"/>
    <lineage>
        <taxon>Bacteria</taxon>
        <taxon>Fusobacteriati</taxon>
        <taxon>Fusobacteriota</taxon>
        <taxon>Fusobacteriia</taxon>
        <taxon>Fusobacteriales</taxon>
        <taxon>Fusobacteriaceae</taxon>
        <taxon>Psychrilyobacter</taxon>
    </lineage>
</organism>
<protein>
    <submittedName>
        <fullName evidence="5">Helix-turn-helix domain-containing protein</fullName>
    </submittedName>
</protein>
<dbReference type="InterPro" id="IPR001387">
    <property type="entry name" value="Cro/C1-type_HTH"/>
</dbReference>
<proteinExistence type="predicted"/>
<evidence type="ECO:0000259" key="4">
    <source>
        <dbReference type="PROSITE" id="PS50943"/>
    </source>
</evidence>
<dbReference type="EMBL" id="QUAJ01000004">
    <property type="protein sequence ID" value="REI42397.1"/>
    <property type="molecule type" value="Genomic_DNA"/>
</dbReference>
<dbReference type="RefSeq" id="WP_114641438.1">
    <property type="nucleotide sequence ID" value="NZ_JAACIO010000004.1"/>
</dbReference>
<dbReference type="Pfam" id="PF00717">
    <property type="entry name" value="Peptidase_S24"/>
    <property type="match status" value="1"/>
</dbReference>
<evidence type="ECO:0000256" key="1">
    <source>
        <dbReference type="ARBA" id="ARBA00023015"/>
    </source>
</evidence>
<dbReference type="CDD" id="cd06529">
    <property type="entry name" value="S24_LexA-like"/>
    <property type="match status" value="1"/>
</dbReference>
<keyword evidence="6" id="KW-1185">Reference proteome</keyword>
<gene>
    <name evidence="5" type="ORF">DYH56_03325</name>
</gene>
<dbReference type="InterPro" id="IPR010982">
    <property type="entry name" value="Lambda_DNA-bd_dom_sf"/>
</dbReference>
<evidence type="ECO:0000313" key="5">
    <source>
        <dbReference type="EMBL" id="REI42397.1"/>
    </source>
</evidence>
<dbReference type="Pfam" id="PF01381">
    <property type="entry name" value="HTH_3"/>
    <property type="match status" value="1"/>
</dbReference>
<reference evidence="5 6" key="1">
    <citation type="submission" date="2018-08" db="EMBL/GenBank/DDBJ databases">
        <title>Draft genome sequence of Psychrilyobacter sp. strain SD5 isolated from Black Sea water.</title>
        <authorList>
            <person name="Yadav S."/>
            <person name="Villanueva L."/>
            <person name="Damste J.S.S."/>
        </authorList>
    </citation>
    <scope>NUCLEOTIDE SEQUENCE [LARGE SCALE GENOMIC DNA]</scope>
    <source>
        <strain evidence="5 6">SD5</strain>
    </source>
</reference>
<keyword evidence="3" id="KW-0804">Transcription</keyword>